<protein>
    <submittedName>
        <fullName evidence="2">Uncharacterized protein</fullName>
    </submittedName>
</protein>
<evidence type="ECO:0000313" key="2">
    <source>
        <dbReference type="EMBL" id="KAK6628996.1"/>
    </source>
</evidence>
<feature type="region of interest" description="Disordered" evidence="1">
    <location>
        <begin position="243"/>
        <end position="284"/>
    </location>
</feature>
<evidence type="ECO:0000256" key="1">
    <source>
        <dbReference type="SAM" id="MobiDB-lite"/>
    </source>
</evidence>
<dbReference type="AlphaFoldDB" id="A0AAN8NZS6"/>
<accession>A0AAN8NZS6</accession>
<dbReference type="EMBL" id="JAWJWE010000036">
    <property type="protein sequence ID" value="KAK6628996.1"/>
    <property type="molecule type" value="Genomic_DNA"/>
</dbReference>
<organism evidence="2 3">
    <name type="scientific">Polyplax serrata</name>
    <name type="common">Common mouse louse</name>
    <dbReference type="NCBI Taxonomy" id="468196"/>
    <lineage>
        <taxon>Eukaryota</taxon>
        <taxon>Metazoa</taxon>
        <taxon>Ecdysozoa</taxon>
        <taxon>Arthropoda</taxon>
        <taxon>Hexapoda</taxon>
        <taxon>Insecta</taxon>
        <taxon>Pterygota</taxon>
        <taxon>Neoptera</taxon>
        <taxon>Paraneoptera</taxon>
        <taxon>Psocodea</taxon>
        <taxon>Troctomorpha</taxon>
        <taxon>Phthiraptera</taxon>
        <taxon>Anoplura</taxon>
        <taxon>Polyplacidae</taxon>
        <taxon>Polyplax</taxon>
    </lineage>
</organism>
<evidence type="ECO:0000313" key="3">
    <source>
        <dbReference type="Proteomes" id="UP001372834"/>
    </source>
</evidence>
<dbReference type="Proteomes" id="UP001372834">
    <property type="component" value="Unassembled WGS sequence"/>
</dbReference>
<gene>
    <name evidence="2" type="ORF">RUM43_002813</name>
</gene>
<comment type="caution">
    <text evidence="2">The sequence shown here is derived from an EMBL/GenBank/DDBJ whole genome shotgun (WGS) entry which is preliminary data.</text>
</comment>
<reference evidence="2 3" key="1">
    <citation type="submission" date="2023-10" db="EMBL/GenBank/DDBJ databases">
        <title>Genomes of two closely related lineages of the louse Polyplax serrata with different host specificities.</title>
        <authorList>
            <person name="Martinu J."/>
            <person name="Tarabai H."/>
            <person name="Stefka J."/>
            <person name="Hypsa V."/>
        </authorList>
    </citation>
    <scope>NUCLEOTIDE SEQUENCE [LARGE SCALE GENOMIC DNA]</scope>
    <source>
        <strain evidence="2">HR10_N</strain>
    </source>
</reference>
<proteinExistence type="predicted"/>
<sequence length="325" mass="36438">MGNGFSGVKSQVTPLEEFYAVVLRAKPYFPADNLIRLTGTKTIDAIFLPIFNVCENVERTTELDLETILCRQELHHLEEESRGEVEIKPRRESASQIDEFFETPRSSSYPSGRTMHGTNEDDIFLRPSGLWEDITSSIQKLDPDNADMLSALAAAGHIKMEVPDECNRTSAAFSNNSTSTHNNDYIIPNIIPKIEMSNSPPHQVPPTTSLHLMTTPVTQYNGNVYQHSYHSPNYQLPTNRLIYAPPPTPPTSEPGSPGNTLQGPARRTPPPPYPAADPSQCAKTSTMPMILKFNRRNNPELEKRRVHHCDFPGKSRVPRILTRHT</sequence>
<name>A0AAN8NZS6_POLSC</name>